<sequence length="50" mass="6031">MTTKYVVSYQKAFGMPDKREQSFKEESEAKWFERAMKRSNFITTMTEVKE</sequence>
<dbReference type="Proteomes" id="UP000007597">
    <property type="component" value="Segment"/>
</dbReference>
<reference evidence="1 2" key="1">
    <citation type="submission" date="2011-07" db="EMBL/GenBank/DDBJ databases">
        <title>Viral Tagging: a high-throughput approach to explore virus-host interactions.</title>
        <authorList>
            <person name="Deng L."/>
            <person name="Sullivan M.B."/>
            <person name="Poulos B."/>
            <person name="Ignacio Espinoza J.C."/>
        </authorList>
    </citation>
    <scope>NUCLEOTIDE SEQUENCE [LARGE SCALE GENOMIC DNA]</scope>
</reference>
<dbReference type="KEGG" id="vg:14005441"/>
<evidence type="ECO:0000313" key="1">
    <source>
        <dbReference type="EMBL" id="AFD03017.1"/>
    </source>
</evidence>
<dbReference type="RefSeq" id="YP_007001668.1">
    <property type="nucleotide sequence ID" value="NC_019443.1"/>
</dbReference>
<dbReference type="GeneID" id="14005441"/>
<protein>
    <submittedName>
        <fullName evidence="1">Uncharacterized protein</fullName>
    </submittedName>
</protein>
<accession>H8ZNF6</accession>
<keyword evidence="2" id="KW-1185">Reference proteome</keyword>
<dbReference type="OrthoDB" id="26834at10239"/>
<name>H8ZNF6_9CAUD</name>
<organism evidence="1 2">
    <name type="scientific">Synechococcus phage metaG-MbCM1</name>
    <dbReference type="NCBI Taxonomy" id="1079999"/>
    <lineage>
        <taxon>Viruses</taxon>
        <taxon>Duplodnaviria</taxon>
        <taxon>Heunggongvirae</taxon>
        <taxon>Uroviricota</taxon>
        <taxon>Caudoviricetes</taxon>
        <taxon>Pantevenvirales</taxon>
        <taxon>Kyanoviridae</taxon>
        <taxon>Galenevirus</taxon>
        <taxon>Galenevirus mbcm1</taxon>
    </lineage>
</organism>
<evidence type="ECO:0000313" key="2">
    <source>
        <dbReference type="Proteomes" id="UP000007597"/>
    </source>
</evidence>
<proteinExistence type="predicted"/>
<dbReference type="EMBL" id="JN371769">
    <property type="protein sequence ID" value="AFD03017.1"/>
    <property type="molecule type" value="Genomic_DNA"/>
</dbReference>